<evidence type="ECO:0000313" key="2">
    <source>
        <dbReference type="EMBL" id="PZQ17916.1"/>
    </source>
</evidence>
<evidence type="ECO:0000313" key="3">
    <source>
        <dbReference type="Proteomes" id="UP000249577"/>
    </source>
</evidence>
<dbReference type="EMBL" id="QFPN01000002">
    <property type="protein sequence ID" value="PZQ17916.1"/>
    <property type="molecule type" value="Genomic_DNA"/>
</dbReference>
<reference evidence="2 3" key="1">
    <citation type="submission" date="2017-08" db="EMBL/GenBank/DDBJ databases">
        <title>Infants hospitalized years apart are colonized by the same room-sourced microbial strains.</title>
        <authorList>
            <person name="Brooks B."/>
            <person name="Olm M.R."/>
            <person name="Firek B.A."/>
            <person name="Baker R."/>
            <person name="Thomas B.C."/>
            <person name="Morowitz M.J."/>
            <person name="Banfield J.F."/>
        </authorList>
    </citation>
    <scope>NUCLEOTIDE SEQUENCE [LARGE SCALE GENOMIC DNA]</scope>
    <source>
        <strain evidence="2">S2_005_003_R2_43</strain>
    </source>
</reference>
<accession>A0A2W5KLD9</accession>
<feature type="signal peptide" evidence="1">
    <location>
        <begin position="1"/>
        <end position="26"/>
    </location>
</feature>
<feature type="chain" id="PRO_5015861023" evidence="1">
    <location>
        <begin position="27"/>
        <end position="144"/>
    </location>
</feature>
<protein>
    <submittedName>
        <fullName evidence="2">Uncharacterized protein</fullName>
    </submittedName>
</protein>
<proteinExistence type="predicted"/>
<sequence length="144" mass="15037">MAADRSPRRLALAAALAAAVAAPAAAAPGDLQYTTIVSHSPQAFVKALRAGEDFVKGGGGRRFRIILASAGVIVAIPSTSISQLEYLKARRPRGLEIIACKETLDALAKANKRRLPTLPGISVQPCASLRNKMNVAGWQIAPGI</sequence>
<dbReference type="AlphaFoldDB" id="A0A2W5KLD9"/>
<evidence type="ECO:0000256" key="1">
    <source>
        <dbReference type="SAM" id="SignalP"/>
    </source>
</evidence>
<comment type="caution">
    <text evidence="2">The sequence shown here is derived from an EMBL/GenBank/DDBJ whole genome shotgun (WGS) entry which is preliminary data.</text>
</comment>
<organism evidence="2 3">
    <name type="scientific">Ancylobacter novellus</name>
    <name type="common">Thiobacillus novellus</name>
    <dbReference type="NCBI Taxonomy" id="921"/>
    <lineage>
        <taxon>Bacteria</taxon>
        <taxon>Pseudomonadati</taxon>
        <taxon>Pseudomonadota</taxon>
        <taxon>Alphaproteobacteria</taxon>
        <taxon>Hyphomicrobiales</taxon>
        <taxon>Xanthobacteraceae</taxon>
        <taxon>Ancylobacter</taxon>
    </lineage>
</organism>
<dbReference type="Proteomes" id="UP000249577">
    <property type="component" value="Unassembled WGS sequence"/>
</dbReference>
<gene>
    <name evidence="2" type="ORF">DI565_04095</name>
</gene>
<name>A0A2W5KLD9_ANCNO</name>
<keyword evidence="1" id="KW-0732">Signal</keyword>